<organism evidence="1 2">
    <name type="scientific">Ascoidea rubescens DSM 1968</name>
    <dbReference type="NCBI Taxonomy" id="1344418"/>
    <lineage>
        <taxon>Eukaryota</taxon>
        <taxon>Fungi</taxon>
        <taxon>Dikarya</taxon>
        <taxon>Ascomycota</taxon>
        <taxon>Saccharomycotina</taxon>
        <taxon>Saccharomycetes</taxon>
        <taxon>Ascoideaceae</taxon>
        <taxon>Ascoidea</taxon>
    </lineage>
</organism>
<dbReference type="AlphaFoldDB" id="A0A1D2VDY6"/>
<evidence type="ECO:0000313" key="2">
    <source>
        <dbReference type="Proteomes" id="UP000095038"/>
    </source>
</evidence>
<proteinExistence type="predicted"/>
<dbReference type="InParanoid" id="A0A1D2VDY6"/>
<dbReference type="SUPFAM" id="SSF47473">
    <property type="entry name" value="EF-hand"/>
    <property type="match status" value="1"/>
</dbReference>
<reference evidence="2" key="1">
    <citation type="submission" date="2016-05" db="EMBL/GenBank/DDBJ databases">
        <title>Comparative genomics of biotechnologically important yeasts.</title>
        <authorList>
            <consortium name="DOE Joint Genome Institute"/>
            <person name="Riley R."/>
            <person name="Haridas S."/>
            <person name="Wolfe K.H."/>
            <person name="Lopes M.R."/>
            <person name="Hittinger C.T."/>
            <person name="Goker M."/>
            <person name="Salamov A."/>
            <person name="Wisecaver J."/>
            <person name="Long T.M."/>
            <person name="Aerts A.L."/>
            <person name="Barry K."/>
            <person name="Choi C."/>
            <person name="Clum A."/>
            <person name="Coughlan A.Y."/>
            <person name="Deshpande S."/>
            <person name="Douglass A.P."/>
            <person name="Hanson S.J."/>
            <person name="Klenk H.-P."/>
            <person name="Labutti K."/>
            <person name="Lapidus A."/>
            <person name="Lindquist E."/>
            <person name="Lipzen A."/>
            <person name="Meier-Kolthoff J.P."/>
            <person name="Ohm R.A."/>
            <person name="Otillar R.P."/>
            <person name="Pangilinan J."/>
            <person name="Peng Y."/>
            <person name="Rokas A."/>
            <person name="Rosa C.A."/>
            <person name="Scheuner C."/>
            <person name="Sibirny A.A."/>
            <person name="Slot J.C."/>
            <person name="Stielow J.B."/>
            <person name="Sun H."/>
            <person name="Kurtzman C.P."/>
            <person name="Blackwell M."/>
            <person name="Grigoriev I.V."/>
            <person name="Jeffries T.W."/>
        </authorList>
    </citation>
    <scope>NUCLEOTIDE SEQUENCE [LARGE SCALE GENOMIC DNA]</scope>
    <source>
        <strain evidence="2">DSM 1968</strain>
    </source>
</reference>
<sequence length="137" mass="15844">MSSFRCLKQVSFLLRSSFLVQRNSSRIFINHSNYSARPFSSSRVTLQYQDNIQRLMELARTNQEFQNAMIEIQKAFEKVKTNPDGSLSKTELFSVLIQPSVRESGKIIKRICDENDIVLKPEDIMNAKNSILNILKK</sequence>
<dbReference type="GeneID" id="30965564"/>
<dbReference type="Proteomes" id="UP000095038">
    <property type="component" value="Unassembled WGS sequence"/>
</dbReference>
<keyword evidence="2" id="KW-1185">Reference proteome</keyword>
<dbReference type="RefSeq" id="XP_020046211.1">
    <property type="nucleotide sequence ID" value="XM_020191928.1"/>
</dbReference>
<evidence type="ECO:0008006" key="3">
    <source>
        <dbReference type="Google" id="ProtNLM"/>
    </source>
</evidence>
<gene>
    <name evidence="1" type="ORF">ASCRUDRAFT_71390</name>
</gene>
<protein>
    <recommendedName>
        <fullName evidence="3">EF-hand domain-containing protein</fullName>
    </recommendedName>
</protein>
<name>A0A1D2VDY6_9ASCO</name>
<dbReference type="InterPro" id="IPR011992">
    <property type="entry name" value="EF-hand-dom_pair"/>
</dbReference>
<accession>A0A1D2VDY6</accession>
<evidence type="ECO:0000313" key="1">
    <source>
        <dbReference type="EMBL" id="ODV59904.1"/>
    </source>
</evidence>
<dbReference type="EMBL" id="KV454484">
    <property type="protein sequence ID" value="ODV59904.1"/>
    <property type="molecule type" value="Genomic_DNA"/>
</dbReference>